<keyword evidence="2" id="KW-1185">Reference proteome</keyword>
<evidence type="ECO:0000313" key="1">
    <source>
        <dbReference type="EMBL" id="RHJ89004.1"/>
    </source>
</evidence>
<protein>
    <recommendedName>
        <fullName evidence="3">Chloramphenicol acetyltransferase</fullName>
    </recommendedName>
</protein>
<dbReference type="EMBL" id="QRMS01000001">
    <property type="protein sequence ID" value="RHJ89004.1"/>
    <property type="molecule type" value="Genomic_DNA"/>
</dbReference>
<dbReference type="RefSeq" id="WP_067538345.1">
    <property type="nucleotide sequence ID" value="NZ_AP025567.1"/>
</dbReference>
<dbReference type="InterPro" id="IPR023213">
    <property type="entry name" value="CAT-like_dom_sf"/>
</dbReference>
<dbReference type="Proteomes" id="UP000284841">
    <property type="component" value="Unassembled WGS sequence"/>
</dbReference>
<proteinExistence type="predicted"/>
<dbReference type="SUPFAM" id="SSF52777">
    <property type="entry name" value="CoA-dependent acyltransferases"/>
    <property type="match status" value="1"/>
</dbReference>
<dbReference type="GeneID" id="83004584"/>
<organism evidence="1 2">
    <name type="scientific">Emergencia timonensis</name>
    <dbReference type="NCBI Taxonomy" id="1776384"/>
    <lineage>
        <taxon>Bacteria</taxon>
        <taxon>Bacillati</taxon>
        <taxon>Bacillota</taxon>
        <taxon>Clostridia</taxon>
        <taxon>Peptostreptococcales</taxon>
        <taxon>Anaerovoracaceae</taxon>
        <taxon>Emergencia</taxon>
    </lineage>
</organism>
<gene>
    <name evidence="1" type="ORF">DW099_00040</name>
</gene>
<reference evidence="1 2" key="1">
    <citation type="submission" date="2018-08" db="EMBL/GenBank/DDBJ databases">
        <title>A genome reference for cultivated species of the human gut microbiota.</title>
        <authorList>
            <person name="Zou Y."/>
            <person name="Xue W."/>
            <person name="Luo G."/>
        </authorList>
    </citation>
    <scope>NUCLEOTIDE SEQUENCE [LARGE SCALE GENOMIC DNA]</scope>
    <source>
        <strain evidence="1 2">AM07-24</strain>
    </source>
</reference>
<dbReference type="PANTHER" id="PTHR38474:SF1">
    <property type="entry name" value="SLR0299 PROTEIN"/>
    <property type="match status" value="1"/>
</dbReference>
<accession>A0A415E5K7</accession>
<dbReference type="SMART" id="SM01059">
    <property type="entry name" value="CAT"/>
    <property type="match status" value="1"/>
</dbReference>
<dbReference type="GO" id="GO:0008811">
    <property type="term" value="F:chloramphenicol O-acetyltransferase activity"/>
    <property type="evidence" value="ECO:0007669"/>
    <property type="project" value="InterPro"/>
</dbReference>
<evidence type="ECO:0008006" key="3">
    <source>
        <dbReference type="Google" id="ProtNLM"/>
    </source>
</evidence>
<sequence>MREIDLETWNRAHLFRQYQGADLPYIIISARTDVTGLLKWSKANQVSFYFALVHIATQTADKIENFHYRFDGDKILRIDHNVPLLTHMRKGEDLFIMLEGMVTEDRLQFCRDLREKADNQYYNRRETVFHRHDMISFSCMPWIDYTQFVRTIIRDGEDNNPKLSWGKYTTDEQGRTTLNFSVQVHHGLMDGYHVGMFYQELQKALDAIK</sequence>
<dbReference type="Gene3D" id="3.30.559.10">
    <property type="entry name" value="Chloramphenicol acetyltransferase-like domain"/>
    <property type="match status" value="1"/>
</dbReference>
<dbReference type="OrthoDB" id="9801766at2"/>
<dbReference type="Pfam" id="PF00302">
    <property type="entry name" value="CAT"/>
    <property type="match status" value="1"/>
</dbReference>
<comment type="caution">
    <text evidence="1">The sequence shown here is derived from an EMBL/GenBank/DDBJ whole genome shotgun (WGS) entry which is preliminary data.</text>
</comment>
<dbReference type="PANTHER" id="PTHR38474">
    <property type="entry name" value="SLR0299 PROTEIN"/>
    <property type="match status" value="1"/>
</dbReference>
<dbReference type="AlphaFoldDB" id="A0A415E5K7"/>
<dbReference type="STRING" id="1776384.GCA_900086585_02230"/>
<evidence type="ECO:0000313" key="2">
    <source>
        <dbReference type="Proteomes" id="UP000284841"/>
    </source>
</evidence>
<dbReference type="InterPro" id="IPR001707">
    <property type="entry name" value="Cmp_AcTrfase"/>
</dbReference>
<name>A0A415E5K7_9FIRM</name>